<name>A0A8B8GE36_9HEMI</name>
<dbReference type="GeneID" id="112691259"/>
<evidence type="ECO:0000313" key="2">
    <source>
        <dbReference type="RefSeq" id="XP_025421203.1"/>
    </source>
</evidence>
<dbReference type="AlphaFoldDB" id="A0A8B8GE36"/>
<organism evidence="1 2">
    <name type="scientific">Sipha flava</name>
    <name type="common">yellow sugarcane aphid</name>
    <dbReference type="NCBI Taxonomy" id="143950"/>
    <lineage>
        <taxon>Eukaryota</taxon>
        <taxon>Metazoa</taxon>
        <taxon>Ecdysozoa</taxon>
        <taxon>Arthropoda</taxon>
        <taxon>Hexapoda</taxon>
        <taxon>Insecta</taxon>
        <taxon>Pterygota</taxon>
        <taxon>Neoptera</taxon>
        <taxon>Paraneoptera</taxon>
        <taxon>Hemiptera</taxon>
        <taxon>Sternorrhyncha</taxon>
        <taxon>Aphidomorpha</taxon>
        <taxon>Aphidoidea</taxon>
        <taxon>Aphididae</taxon>
        <taxon>Sipha</taxon>
    </lineage>
</organism>
<dbReference type="RefSeq" id="XP_025421203.1">
    <property type="nucleotide sequence ID" value="XM_025565418.1"/>
</dbReference>
<dbReference type="PANTHER" id="PTHR45913">
    <property type="entry name" value="EPM2A-INTERACTING PROTEIN 1"/>
    <property type="match status" value="1"/>
</dbReference>
<accession>A0A8B8GE36</accession>
<proteinExistence type="predicted"/>
<dbReference type="Proteomes" id="UP000694846">
    <property type="component" value="Unplaced"/>
</dbReference>
<dbReference type="PANTHER" id="PTHR45913:SF19">
    <property type="entry name" value="LOW QUALITY PROTEIN: ZINC FINGER BED DOMAIN-CONTAINING PROTEIN 5-LIKE"/>
    <property type="match status" value="1"/>
</dbReference>
<dbReference type="OrthoDB" id="6590671at2759"/>
<keyword evidence="1" id="KW-1185">Reference proteome</keyword>
<reference evidence="2" key="1">
    <citation type="submission" date="2025-08" db="UniProtKB">
        <authorList>
            <consortium name="RefSeq"/>
        </authorList>
    </citation>
    <scope>IDENTIFICATION</scope>
    <source>
        <tissue evidence="2">Whole body</tissue>
    </source>
</reference>
<evidence type="ECO:0000313" key="1">
    <source>
        <dbReference type="Proteomes" id="UP000694846"/>
    </source>
</evidence>
<protein>
    <submittedName>
        <fullName evidence="2">Zinc finger BED domain-containing protein 5-like</fullName>
    </submittedName>
</protein>
<gene>
    <name evidence="2" type="primary">LOC112691259</name>
</gene>
<sequence length="373" mass="43231">MSENVKIAIITVLNQSEYFSLQLDESTDVAGGANLLAFVRFELNGNIEGMLFCQSLSTKTTGEEIFKSVDSFIKENEVDRSNIHREALAVKGLDECLKKTLDGAVKIVNFIKARPKNSRLFGVLCDEMGSKHKQLLLHCEVRWLSRGDYDGKLASSYLELVTDENWLKRLTYLADIFCALNVLNLTLQGKDIHKFFVQDKVDLMIIKLQRWALKVEQDSFDAFPVLHDFFETNEVKIDKATATTIQDHLKSLASNLRNYFPKIEEEIQWIRNPFEEDYLKKLKISANEEDSLIEISCNQTLKSYFKSTQLVPFWLNVRKDYECDCERAFSTLIYLKNKYRNKLNVESDLRLKLTSFNPDIDFLVKNRQCQKSH</sequence>